<dbReference type="EMBL" id="KZ819951">
    <property type="protein sequence ID" value="PWN50261.1"/>
    <property type="molecule type" value="Genomic_DNA"/>
</dbReference>
<accession>A0ACD0NWS9</accession>
<proteinExistence type="predicted"/>
<organism evidence="1 2">
    <name type="scientific">Violaceomyces palustris</name>
    <dbReference type="NCBI Taxonomy" id="1673888"/>
    <lineage>
        <taxon>Eukaryota</taxon>
        <taxon>Fungi</taxon>
        <taxon>Dikarya</taxon>
        <taxon>Basidiomycota</taxon>
        <taxon>Ustilaginomycotina</taxon>
        <taxon>Ustilaginomycetes</taxon>
        <taxon>Violaceomycetales</taxon>
        <taxon>Violaceomycetaceae</taxon>
        <taxon>Violaceomyces</taxon>
    </lineage>
</organism>
<sequence>MSRGGFGRGRGRGGGPGASGPINGLAFQELGQMDKTPSKNYPDMTSMPKMEKPDEKELRYAELQLFYLSEQKNSPYWPRLEEKKEADLARFTDRYRPETKDVPSLKSVNMQKDVFPKGLWNSFMEGETRREEIKAKKREKKAKINWEGLDLEEKAGGDGEEAENGSSEPEDLGDYEDEEDDDYAENYFDNGEDDDLGDDGGGDEAAYD</sequence>
<protein>
    <submittedName>
        <fullName evidence="1">Uncharacterized protein</fullName>
    </submittedName>
</protein>
<dbReference type="Proteomes" id="UP000245626">
    <property type="component" value="Unassembled WGS sequence"/>
</dbReference>
<evidence type="ECO:0000313" key="2">
    <source>
        <dbReference type="Proteomes" id="UP000245626"/>
    </source>
</evidence>
<name>A0ACD0NWS9_9BASI</name>
<gene>
    <name evidence="1" type="ORF">IE53DRAFT_316128</name>
</gene>
<reference evidence="1 2" key="1">
    <citation type="journal article" date="2018" name="Mol. Biol. Evol.">
        <title>Broad Genomic Sampling Reveals a Smut Pathogenic Ancestry of the Fungal Clade Ustilaginomycotina.</title>
        <authorList>
            <person name="Kijpornyongpan T."/>
            <person name="Mondo S.J."/>
            <person name="Barry K."/>
            <person name="Sandor L."/>
            <person name="Lee J."/>
            <person name="Lipzen A."/>
            <person name="Pangilinan J."/>
            <person name="LaButti K."/>
            <person name="Hainaut M."/>
            <person name="Henrissat B."/>
            <person name="Grigoriev I.V."/>
            <person name="Spatafora J.W."/>
            <person name="Aime M.C."/>
        </authorList>
    </citation>
    <scope>NUCLEOTIDE SEQUENCE [LARGE SCALE GENOMIC DNA]</scope>
    <source>
        <strain evidence="1 2">SA 807</strain>
    </source>
</reference>
<keyword evidence="2" id="KW-1185">Reference proteome</keyword>
<evidence type="ECO:0000313" key="1">
    <source>
        <dbReference type="EMBL" id="PWN50261.1"/>
    </source>
</evidence>